<evidence type="ECO:0000313" key="5">
    <source>
        <dbReference type="Proteomes" id="UP000297567"/>
    </source>
</evidence>
<name>A0A4Z0ZWD4_9LEPT</name>
<dbReference type="EMBL" id="RQGH01000009">
    <property type="protein sequence ID" value="TGL74178.1"/>
    <property type="molecule type" value="Genomic_DNA"/>
</dbReference>
<keyword evidence="5" id="KW-1185">Reference proteome</keyword>
<organism evidence="4 5">
    <name type="scientific">Leptospira jelokensis</name>
    <dbReference type="NCBI Taxonomy" id="2484931"/>
    <lineage>
        <taxon>Bacteria</taxon>
        <taxon>Pseudomonadati</taxon>
        <taxon>Spirochaetota</taxon>
        <taxon>Spirochaetia</taxon>
        <taxon>Leptospirales</taxon>
        <taxon>Leptospiraceae</taxon>
        <taxon>Leptospira</taxon>
    </lineage>
</organism>
<evidence type="ECO:0000256" key="2">
    <source>
        <dbReference type="ARBA" id="ARBA00023239"/>
    </source>
</evidence>
<keyword evidence="1" id="KW-0479">Metal-binding</keyword>
<gene>
    <name evidence="4" type="ORF">EHQ62_04275</name>
</gene>
<dbReference type="SMART" id="SM01007">
    <property type="entry name" value="Aldolase_II"/>
    <property type="match status" value="1"/>
</dbReference>
<sequence>MKQKNQTIITIQKEMITACIRLADLGFLAGIGGNLAVRVDDKLMVVTPSASDYYTMKPEDLCVLKMDTLEMVEGTKQPTTESGIHANFFLKRPDLNVSLHTHQPLASAITLLGKDIFLVTKEAKEKIGSKLIMVSYAPSGTSFLVSAFRKKITTEENGYLLKNHGIVCGAKDLKSAIRSVILIEEEATAFLKQSIQKNIDRFQFPKPLVEQIETVFTS</sequence>
<dbReference type="GO" id="GO:0016832">
    <property type="term" value="F:aldehyde-lyase activity"/>
    <property type="evidence" value="ECO:0007669"/>
    <property type="project" value="TreeGrafter"/>
</dbReference>
<dbReference type="GO" id="GO:0046872">
    <property type="term" value="F:metal ion binding"/>
    <property type="evidence" value="ECO:0007669"/>
    <property type="project" value="UniProtKB-KW"/>
</dbReference>
<dbReference type="Proteomes" id="UP000297567">
    <property type="component" value="Unassembled WGS sequence"/>
</dbReference>
<dbReference type="InterPro" id="IPR036409">
    <property type="entry name" value="Aldolase_II/adducin_N_sf"/>
</dbReference>
<dbReference type="SUPFAM" id="SSF53639">
    <property type="entry name" value="AraD/HMP-PK domain-like"/>
    <property type="match status" value="1"/>
</dbReference>
<dbReference type="InterPro" id="IPR050197">
    <property type="entry name" value="Aldolase_class_II_sugar_metab"/>
</dbReference>
<reference evidence="4" key="1">
    <citation type="journal article" date="2019" name="PLoS Negl. Trop. Dis.">
        <title>Revisiting the worldwide diversity of Leptospira species in the environment.</title>
        <authorList>
            <person name="Vincent A.T."/>
            <person name="Schiettekatte O."/>
            <person name="Bourhy P."/>
            <person name="Veyrier F.J."/>
            <person name="Picardeau M."/>
        </authorList>
    </citation>
    <scope>NUCLEOTIDE SEQUENCE [LARGE SCALE GENOMIC DNA]</scope>
    <source>
        <strain evidence="4">201702451</strain>
    </source>
</reference>
<evidence type="ECO:0000256" key="1">
    <source>
        <dbReference type="ARBA" id="ARBA00022723"/>
    </source>
</evidence>
<dbReference type="InterPro" id="IPR001303">
    <property type="entry name" value="Aldolase_II/adducin_N"/>
</dbReference>
<dbReference type="GO" id="GO:0005829">
    <property type="term" value="C:cytosol"/>
    <property type="evidence" value="ECO:0007669"/>
    <property type="project" value="TreeGrafter"/>
</dbReference>
<dbReference type="AlphaFoldDB" id="A0A4Z0ZWD4"/>
<dbReference type="Gene3D" id="3.40.225.10">
    <property type="entry name" value="Class II aldolase/adducin N-terminal domain"/>
    <property type="match status" value="1"/>
</dbReference>
<feature type="domain" description="Class II aldolase/adducin N-terminal" evidence="3">
    <location>
        <begin position="13"/>
        <end position="191"/>
    </location>
</feature>
<accession>A0A4Z0ZWD4</accession>
<dbReference type="PANTHER" id="PTHR22789:SF0">
    <property type="entry name" value="3-OXO-TETRONATE 4-PHOSPHATE DECARBOXYLASE-RELATED"/>
    <property type="match status" value="1"/>
</dbReference>
<proteinExistence type="predicted"/>
<keyword evidence="2" id="KW-0456">Lyase</keyword>
<evidence type="ECO:0000313" key="4">
    <source>
        <dbReference type="EMBL" id="TGL74178.1"/>
    </source>
</evidence>
<dbReference type="GO" id="GO:0019323">
    <property type="term" value="P:pentose catabolic process"/>
    <property type="evidence" value="ECO:0007669"/>
    <property type="project" value="TreeGrafter"/>
</dbReference>
<dbReference type="Pfam" id="PF00596">
    <property type="entry name" value="Aldolase_II"/>
    <property type="match status" value="1"/>
</dbReference>
<dbReference type="PANTHER" id="PTHR22789">
    <property type="entry name" value="FUCULOSE PHOSPHATE ALDOLASE"/>
    <property type="match status" value="1"/>
</dbReference>
<evidence type="ECO:0000259" key="3">
    <source>
        <dbReference type="SMART" id="SM01007"/>
    </source>
</evidence>
<comment type="caution">
    <text evidence="4">The sequence shown here is derived from an EMBL/GenBank/DDBJ whole genome shotgun (WGS) entry which is preliminary data.</text>
</comment>
<protein>
    <submittedName>
        <fullName evidence="4">Class II aldolase/adducin family protein</fullName>
    </submittedName>
</protein>
<dbReference type="RefSeq" id="WP_135640977.1">
    <property type="nucleotide sequence ID" value="NZ_RQGH01000009.1"/>
</dbReference>